<keyword evidence="5" id="KW-0547">Nucleotide-binding</keyword>
<evidence type="ECO:0000256" key="1">
    <source>
        <dbReference type="ARBA" id="ARBA00001946"/>
    </source>
</evidence>
<evidence type="ECO:0000313" key="6">
    <source>
        <dbReference type="Proteomes" id="UP001296967"/>
    </source>
</evidence>
<dbReference type="EMBL" id="NHSF01000054">
    <property type="protein sequence ID" value="MBK5930636.1"/>
    <property type="molecule type" value="Genomic_DNA"/>
</dbReference>
<keyword evidence="3 4" id="KW-0460">Magnesium</keyword>
<feature type="binding site" evidence="4">
    <location>
        <position position="162"/>
    </location>
    <ligand>
        <name>Mg(2+)</name>
        <dbReference type="ChEBI" id="CHEBI:18420"/>
    </ligand>
</feature>
<gene>
    <name evidence="5" type="ORF">CCR82_08900</name>
</gene>
<dbReference type="RefSeq" id="WP_201245225.1">
    <property type="nucleotide sequence ID" value="NZ_NHSF01000054.1"/>
</dbReference>
<name>A0AAJ0UG01_HALSE</name>
<organism evidence="5 6">
    <name type="scientific">Halochromatium salexigens</name>
    <name type="common">Chromatium salexigens</name>
    <dbReference type="NCBI Taxonomy" id="49447"/>
    <lineage>
        <taxon>Bacteria</taxon>
        <taxon>Pseudomonadati</taxon>
        <taxon>Pseudomonadota</taxon>
        <taxon>Gammaproteobacteria</taxon>
        <taxon>Chromatiales</taxon>
        <taxon>Chromatiaceae</taxon>
        <taxon>Halochromatium</taxon>
    </lineage>
</organism>
<dbReference type="GO" id="GO:0000287">
    <property type="term" value="F:magnesium ion binding"/>
    <property type="evidence" value="ECO:0007669"/>
    <property type="project" value="TreeGrafter"/>
</dbReference>
<evidence type="ECO:0000256" key="2">
    <source>
        <dbReference type="ARBA" id="ARBA00022723"/>
    </source>
</evidence>
<dbReference type="GO" id="GO:0006107">
    <property type="term" value="P:oxaloacetate metabolic process"/>
    <property type="evidence" value="ECO:0007669"/>
    <property type="project" value="TreeGrafter"/>
</dbReference>
<accession>A0AAJ0UG01</accession>
<dbReference type="PIRSF" id="PIRSF015582">
    <property type="entry name" value="Cit_lyase_B"/>
    <property type="match status" value="1"/>
</dbReference>
<reference evidence="5" key="2">
    <citation type="journal article" date="2020" name="Microorganisms">
        <title>Osmotic Adaptation and Compatible Solute Biosynthesis of Phototrophic Bacteria as Revealed from Genome Analyses.</title>
        <authorList>
            <person name="Imhoff J.F."/>
            <person name="Rahn T."/>
            <person name="Kunzel S."/>
            <person name="Keller A."/>
            <person name="Neulinger S.C."/>
        </authorList>
    </citation>
    <scope>NUCLEOTIDE SEQUENCE</scope>
    <source>
        <strain evidence="5">DSM 4395</strain>
    </source>
</reference>
<protein>
    <submittedName>
        <fullName evidence="5">ATP-binding protein</fullName>
    </submittedName>
</protein>
<dbReference type="Gene3D" id="3.20.20.60">
    <property type="entry name" value="Phosphoenolpyruvate-binding domains"/>
    <property type="match status" value="1"/>
</dbReference>
<dbReference type="PANTHER" id="PTHR32308">
    <property type="entry name" value="LYASE BETA SUBUNIT, PUTATIVE (AFU_ORTHOLOGUE AFUA_4G13030)-RELATED"/>
    <property type="match status" value="1"/>
</dbReference>
<dbReference type="GO" id="GO:0003824">
    <property type="term" value="F:catalytic activity"/>
    <property type="evidence" value="ECO:0007669"/>
    <property type="project" value="InterPro"/>
</dbReference>
<keyword evidence="5" id="KW-0067">ATP-binding</keyword>
<dbReference type="SUPFAM" id="SSF51621">
    <property type="entry name" value="Phosphoenolpyruvate/pyruvate domain"/>
    <property type="match status" value="1"/>
</dbReference>
<proteinExistence type="predicted"/>
<dbReference type="InterPro" id="IPR040442">
    <property type="entry name" value="Pyrv_kinase-like_dom_sf"/>
</dbReference>
<keyword evidence="6" id="KW-1185">Reference proteome</keyword>
<dbReference type="AlphaFoldDB" id="A0AAJ0UG01"/>
<dbReference type="InterPro" id="IPR039480">
    <property type="entry name" value="C-C_Bond_Lyase-like"/>
</dbReference>
<comment type="caution">
    <text evidence="5">The sequence shown here is derived from an EMBL/GenBank/DDBJ whole genome shotgun (WGS) entry which is preliminary data.</text>
</comment>
<dbReference type="Pfam" id="PF15617">
    <property type="entry name" value="C-C_Bond_Lyase"/>
    <property type="match status" value="1"/>
</dbReference>
<dbReference type="PANTHER" id="PTHR32308:SF10">
    <property type="entry name" value="CITRATE LYASE SUBUNIT BETA"/>
    <property type="match status" value="1"/>
</dbReference>
<dbReference type="InterPro" id="IPR015813">
    <property type="entry name" value="Pyrv/PenolPyrv_kinase-like_dom"/>
</dbReference>
<evidence type="ECO:0000256" key="3">
    <source>
        <dbReference type="ARBA" id="ARBA00022842"/>
    </source>
</evidence>
<dbReference type="Proteomes" id="UP001296967">
    <property type="component" value="Unassembled WGS sequence"/>
</dbReference>
<evidence type="ECO:0000256" key="4">
    <source>
        <dbReference type="PIRSR" id="PIRSR015582-2"/>
    </source>
</evidence>
<evidence type="ECO:0000313" key="5">
    <source>
        <dbReference type="EMBL" id="MBK5930636.1"/>
    </source>
</evidence>
<reference evidence="5" key="1">
    <citation type="submission" date="2017-05" db="EMBL/GenBank/DDBJ databases">
        <authorList>
            <person name="Imhoff J.F."/>
            <person name="Rahn T."/>
            <person name="Kuenzel S."/>
            <person name="Neulinger S.C."/>
        </authorList>
    </citation>
    <scope>NUCLEOTIDE SEQUENCE</scope>
    <source>
        <strain evidence="5">DSM 4395</strain>
    </source>
</reference>
<sequence>MLEAYRLGGSLYVPVTHKDCLSIANARKWPELRSVIFCTEDAVAAEVLGPALDNLRHCLATMRPSSETLRFVRVRNPEILTWLLALPGVDKLDGFVLPKLDMRNIDAYMDQLGGSRHRRYRCMPTLETRDVFDPARMAELRDYMLERGYQDQILALRIGGNDLLALLGIRRPRDRTLYRTPLGLTIANLVTVFKPHGFQLTAPVFEHIDCPEILAEELGEDLAHGLCGKTAIHPAQLPLIDSRFRVSPGDLEVAQRILDEDRAVFKFGGSMCELATHSAWAEHIVMRSAMGR</sequence>
<comment type="cofactor">
    <cofactor evidence="1">
        <name>Mg(2+)</name>
        <dbReference type="ChEBI" id="CHEBI:18420"/>
    </cofactor>
</comment>
<keyword evidence="2 4" id="KW-0479">Metal-binding</keyword>
<dbReference type="InterPro" id="IPR011206">
    <property type="entry name" value="Citrate_lyase_beta/mcl1/mcl2"/>
</dbReference>
<dbReference type="GO" id="GO:0005524">
    <property type="term" value="F:ATP binding"/>
    <property type="evidence" value="ECO:0007669"/>
    <property type="project" value="UniProtKB-KW"/>
</dbReference>